<comment type="caution">
    <text evidence="2">The sequence shown here is derived from an EMBL/GenBank/DDBJ whole genome shotgun (WGS) entry which is preliminary data.</text>
</comment>
<feature type="non-terminal residue" evidence="2">
    <location>
        <position position="109"/>
    </location>
</feature>
<protein>
    <submittedName>
        <fullName evidence="2">RNA-directed DNA polymerase (Reverse transcriptase)</fullName>
    </submittedName>
</protein>
<proteinExistence type="predicted"/>
<reference evidence="2 3" key="1">
    <citation type="journal article" date="2018" name="Front. Plant Sci.">
        <title>Red Clover (Trifolium pratense) and Zigzag Clover (T. medium) - A Picture of Genomic Similarities and Differences.</title>
        <authorList>
            <person name="Dluhosova J."/>
            <person name="Istvanek J."/>
            <person name="Nedelnik J."/>
            <person name="Repkova J."/>
        </authorList>
    </citation>
    <scope>NUCLEOTIDE SEQUENCE [LARGE SCALE GENOMIC DNA]</scope>
    <source>
        <strain evidence="3">cv. 10/8</strain>
        <tissue evidence="2">Leaf</tissue>
    </source>
</reference>
<keyword evidence="2" id="KW-0695">RNA-directed DNA polymerase</keyword>
<feature type="region of interest" description="Disordered" evidence="1">
    <location>
        <begin position="1"/>
        <end position="35"/>
    </location>
</feature>
<keyword evidence="2" id="KW-0548">Nucleotidyltransferase</keyword>
<keyword evidence="3" id="KW-1185">Reference proteome</keyword>
<name>A0A392S1L2_9FABA</name>
<evidence type="ECO:0000256" key="1">
    <source>
        <dbReference type="SAM" id="MobiDB-lite"/>
    </source>
</evidence>
<dbReference type="GO" id="GO:0003964">
    <property type="term" value="F:RNA-directed DNA polymerase activity"/>
    <property type="evidence" value="ECO:0007669"/>
    <property type="project" value="UniProtKB-KW"/>
</dbReference>
<evidence type="ECO:0000313" key="2">
    <source>
        <dbReference type="EMBL" id="MCI42738.1"/>
    </source>
</evidence>
<sequence length="109" mass="12160">MVRGKEGVSSNLSKGGGVGPKGDKQAQFDKRRNGIRDRGFTHLSYPELLERKQKGLCFKCGGAFHPMHQCPDKQLRVLVLDDDEVEDMEAQIIAVEVDESEEEEKGELS</sequence>
<keyword evidence="2" id="KW-0808">Transferase</keyword>
<dbReference type="EMBL" id="LXQA010308237">
    <property type="protein sequence ID" value="MCI42738.1"/>
    <property type="molecule type" value="Genomic_DNA"/>
</dbReference>
<feature type="compositionally biased region" description="Basic and acidic residues" evidence="1">
    <location>
        <begin position="21"/>
        <end position="35"/>
    </location>
</feature>
<dbReference type="Proteomes" id="UP000265520">
    <property type="component" value="Unassembled WGS sequence"/>
</dbReference>
<dbReference type="AlphaFoldDB" id="A0A392S1L2"/>
<organism evidence="2 3">
    <name type="scientific">Trifolium medium</name>
    <dbReference type="NCBI Taxonomy" id="97028"/>
    <lineage>
        <taxon>Eukaryota</taxon>
        <taxon>Viridiplantae</taxon>
        <taxon>Streptophyta</taxon>
        <taxon>Embryophyta</taxon>
        <taxon>Tracheophyta</taxon>
        <taxon>Spermatophyta</taxon>
        <taxon>Magnoliopsida</taxon>
        <taxon>eudicotyledons</taxon>
        <taxon>Gunneridae</taxon>
        <taxon>Pentapetalae</taxon>
        <taxon>rosids</taxon>
        <taxon>fabids</taxon>
        <taxon>Fabales</taxon>
        <taxon>Fabaceae</taxon>
        <taxon>Papilionoideae</taxon>
        <taxon>50 kb inversion clade</taxon>
        <taxon>NPAAA clade</taxon>
        <taxon>Hologalegina</taxon>
        <taxon>IRL clade</taxon>
        <taxon>Trifolieae</taxon>
        <taxon>Trifolium</taxon>
    </lineage>
</organism>
<accession>A0A392S1L2</accession>
<evidence type="ECO:0000313" key="3">
    <source>
        <dbReference type="Proteomes" id="UP000265520"/>
    </source>
</evidence>